<protein>
    <submittedName>
        <fullName evidence="2">Uncharacterized protein</fullName>
    </submittedName>
</protein>
<feature type="signal peptide" evidence="1">
    <location>
        <begin position="1"/>
        <end position="30"/>
    </location>
</feature>
<organism evidence="2 3">
    <name type="scientific">Actinokineospora auranticolor</name>
    <dbReference type="NCBI Taxonomy" id="155976"/>
    <lineage>
        <taxon>Bacteria</taxon>
        <taxon>Bacillati</taxon>
        <taxon>Actinomycetota</taxon>
        <taxon>Actinomycetes</taxon>
        <taxon>Pseudonocardiales</taxon>
        <taxon>Pseudonocardiaceae</taxon>
        <taxon>Actinokineospora</taxon>
    </lineage>
</organism>
<dbReference type="AlphaFoldDB" id="A0A2S6GKN1"/>
<dbReference type="Proteomes" id="UP000239203">
    <property type="component" value="Unassembled WGS sequence"/>
</dbReference>
<proteinExistence type="predicted"/>
<keyword evidence="3" id="KW-1185">Reference proteome</keyword>
<reference evidence="2 3" key="1">
    <citation type="submission" date="2018-02" db="EMBL/GenBank/DDBJ databases">
        <title>Genomic Encyclopedia of Archaeal and Bacterial Type Strains, Phase II (KMG-II): from individual species to whole genera.</title>
        <authorList>
            <person name="Goeker M."/>
        </authorList>
    </citation>
    <scope>NUCLEOTIDE SEQUENCE [LARGE SCALE GENOMIC DNA]</scope>
    <source>
        <strain evidence="2 3">YU 961-1</strain>
    </source>
</reference>
<evidence type="ECO:0000313" key="3">
    <source>
        <dbReference type="Proteomes" id="UP000239203"/>
    </source>
</evidence>
<dbReference type="RefSeq" id="WP_146108164.1">
    <property type="nucleotide sequence ID" value="NZ_CP154825.1"/>
</dbReference>
<feature type="chain" id="PRO_5015639560" evidence="1">
    <location>
        <begin position="31"/>
        <end position="97"/>
    </location>
</feature>
<dbReference type="OrthoDB" id="3400733at2"/>
<gene>
    <name evidence="2" type="ORF">CLV40_11259</name>
</gene>
<comment type="caution">
    <text evidence="2">The sequence shown here is derived from an EMBL/GenBank/DDBJ whole genome shotgun (WGS) entry which is preliminary data.</text>
</comment>
<keyword evidence="1" id="KW-0732">Signal</keyword>
<evidence type="ECO:0000256" key="1">
    <source>
        <dbReference type="SAM" id="SignalP"/>
    </source>
</evidence>
<name>A0A2S6GKN1_9PSEU</name>
<dbReference type="EMBL" id="PTIX01000012">
    <property type="protein sequence ID" value="PPK65798.1"/>
    <property type="molecule type" value="Genomic_DNA"/>
</dbReference>
<sequence>MSSSIRRFALVVASLGAMVAVTVVSVPAQASEGGPLCHVDRNTWVFDSPGGKHVYTIDAGGGFRLHEVRGDGYALGHGNGHSDGYIVNDGRIQGCHY</sequence>
<evidence type="ECO:0000313" key="2">
    <source>
        <dbReference type="EMBL" id="PPK65798.1"/>
    </source>
</evidence>
<accession>A0A2S6GKN1</accession>